<dbReference type="AlphaFoldDB" id="A0A0J9R029"/>
<dbReference type="InterPro" id="IPR011989">
    <property type="entry name" value="ARM-like"/>
</dbReference>
<gene>
    <name evidence="5" type="primary">Dsim\GD22267</name>
    <name evidence="5" type="ORF">Dsimw501_GD22267</name>
</gene>
<dbReference type="SUPFAM" id="SSF48371">
    <property type="entry name" value="ARM repeat"/>
    <property type="match status" value="1"/>
</dbReference>
<keyword evidence="3" id="KW-0833">Ubl conjugation pathway</keyword>
<dbReference type="InterPro" id="IPR013932">
    <property type="entry name" value="TATA-bd_TIP120"/>
</dbReference>
<evidence type="ECO:0000259" key="4">
    <source>
        <dbReference type="Pfam" id="PF08623"/>
    </source>
</evidence>
<proteinExistence type="inferred from homology"/>
<accession>A0A0J9R029</accession>
<dbReference type="GO" id="GO:0031647">
    <property type="term" value="P:regulation of protein stability"/>
    <property type="evidence" value="ECO:0007669"/>
    <property type="project" value="EnsemblMetazoa"/>
</dbReference>
<dbReference type="EMBL" id="CM002910">
    <property type="protein sequence ID" value="KMY89501.1"/>
    <property type="molecule type" value="Genomic_DNA"/>
</dbReference>
<feature type="domain" description="TATA-binding protein interacting (TIP20)" evidence="4">
    <location>
        <begin position="1056"/>
        <end position="1219"/>
    </location>
</feature>
<dbReference type="Gene3D" id="1.25.10.10">
    <property type="entry name" value="Leucine-rich Repeat Variant"/>
    <property type="match status" value="1"/>
</dbReference>
<evidence type="ECO:0000313" key="5">
    <source>
        <dbReference type="EMBL" id="KMY89501.1"/>
    </source>
</evidence>
<dbReference type="PANTHER" id="PTHR12696">
    <property type="entry name" value="TIP120"/>
    <property type="match status" value="1"/>
</dbReference>
<reference evidence="5" key="2">
    <citation type="submission" date="2014-06" db="EMBL/GenBank/DDBJ databases">
        <authorList>
            <person name="Hu T."/>
            <person name="Eisen M.B."/>
            <person name="Thornton K.R."/>
            <person name="Andolfatto P."/>
        </authorList>
    </citation>
    <scope>NUCLEOTIDE SEQUENCE</scope>
    <source>
        <strain evidence="5">W501</strain>
    </source>
</reference>
<keyword evidence="2" id="KW-0677">Repeat</keyword>
<dbReference type="OrthoDB" id="6260732at2759"/>
<sequence length="1248" mass="139313">MASHQYHQIANLLEKMTSTDKDFRFMATNDLMTELQKDSIILDDESEKKVVRMVLKLLEDKNGEVQNLAVKCLGPLVNKVKEIQVETIVDSLCANMMSNTEQLRDISSIGLKTVIAELPQSSNSLAPNVCQRITGKLSTAIEKEDVSVKLESLDILADLLSRFGEFLVPFHSTILKALMPQLASSRQAVRKRTIVALSFLLIQANSNAYNGVIDHLLDGLENPPNPAAIRTYIQCLASICRQAGHRLCNHIDRSMLLLSQYSQRDDDELREFCLQACEAFVMRCPDAINPHIPMILELCLNYITYDPNYNYETDDGDTGNAMDTEDDEYVDSEEYSDDDDMSWKVRRAAAKCLEVLISTRQELVEDFYRSLSPALIARFKEREENVKSDIFHAYVALLKNTRLTDDVANDHDSMDQVSGPTSLLIEQLPLIVKAIQPLMREKSMKTRQDCFLLLRELLNSLPGALGPYLESIVPGISYSLNDKSSTSNMKIESLGFLYSLLQGHPPHVFHPHIPLLVPLVVTSVFDPFYKIATEALLVLQQLVKVIRPLEPNAAKSDFDAPSFVGQVYSCTLQKLKVTDVDQEVKERAIACMGQIIANMGDMLQNELAVCLPIFMERLKNEVTRLSSVKALTLIAASSLRIDLTPILHDVLPALGTFLRKNHRALKLHSLDLINKIVINYSSNFEANLLQTAIVEIPPLISDSDLHVAQYSLTLLSTVARRQPQALVGIHEQFLRSVLILVRSPLLQGSALNCTLELFQALVQTQLSGLDYHSLVSKLMAPVLGGNGDGNSRATAGAPSEVVQLHKQAYHSSAKCIAALTQQCPQVATPLATKLITDLQKRNDTEIIFCLLTIGEIGRHFDLSSIQVLPQTIIECFGATSEDVKAAASHALGAVSVGSLQTYLPLILHEIEVQPKRQYLLLHSLKEVISSLSVSPSGLAQLLPSVPSIWDQLFKHCECSEEGSRNVVAECLGKLVLVNPDELLPQLQQALRSESATMRTVVVSSVKFTISDQPQPIDVLLKQNIGEFLFALRDPEPQVRRVALVAFNSAVHNKPSLVRDLLPTLLPWLYSETKVKSELIREVEMGPFKHTVDDGLDIRKAAFECMYTLLEQGLDRVDVMQFLDHVQAGLCDHYDIKMLTYLMTARLAILCPDKVLLRLDQFIQQLRDTCTHKVKANSVKQEYEKQDELKRSALRAVSALSQIPKANKNQQLVDFLKSIKETPELNKIFEYIQKDSITGSSDIIVMDQS</sequence>
<dbReference type="Pfam" id="PF25782">
    <property type="entry name" value="TPR_CAND1"/>
    <property type="match status" value="1"/>
</dbReference>
<evidence type="ECO:0000256" key="2">
    <source>
        <dbReference type="ARBA" id="ARBA00022737"/>
    </source>
</evidence>
<dbReference type="KEGG" id="dsi:Dsimw501_GD22267"/>
<dbReference type="GO" id="GO:2000435">
    <property type="term" value="P:negative regulation of protein neddylation"/>
    <property type="evidence" value="ECO:0007669"/>
    <property type="project" value="EnsemblMetazoa"/>
</dbReference>
<dbReference type="Proteomes" id="UP000035880">
    <property type="component" value="Chromosome 2L"/>
</dbReference>
<evidence type="ECO:0000256" key="1">
    <source>
        <dbReference type="ARBA" id="ARBA00007657"/>
    </source>
</evidence>
<dbReference type="Pfam" id="PF08623">
    <property type="entry name" value="TIP120"/>
    <property type="match status" value="1"/>
</dbReference>
<name>A0A0J9R029_DROSI</name>
<evidence type="ECO:0000256" key="3">
    <source>
        <dbReference type="ARBA" id="ARBA00022786"/>
    </source>
</evidence>
<reference evidence="5" key="3">
    <citation type="submission" date="2015-04" db="EMBL/GenBank/DDBJ databases">
        <authorList>
            <consortium name="FlyBase"/>
        </authorList>
    </citation>
    <scope>NUCLEOTIDE SEQUENCE</scope>
    <source>
        <strain evidence="5">W501</strain>
    </source>
</reference>
<protein>
    <recommendedName>
        <fullName evidence="4">TATA-binding protein interacting (TIP20) domain-containing protein</fullName>
    </recommendedName>
</protein>
<organism evidence="5">
    <name type="scientific">Drosophila simulans</name>
    <name type="common">Fruit fly</name>
    <dbReference type="NCBI Taxonomy" id="7240"/>
    <lineage>
        <taxon>Eukaryota</taxon>
        <taxon>Metazoa</taxon>
        <taxon>Ecdysozoa</taxon>
        <taxon>Arthropoda</taxon>
        <taxon>Hexapoda</taxon>
        <taxon>Insecta</taxon>
        <taxon>Pterygota</taxon>
        <taxon>Neoptera</taxon>
        <taxon>Endopterygota</taxon>
        <taxon>Diptera</taxon>
        <taxon>Brachycera</taxon>
        <taxon>Muscomorpha</taxon>
        <taxon>Ephydroidea</taxon>
        <taxon>Drosophilidae</taxon>
        <taxon>Drosophila</taxon>
        <taxon>Sophophora</taxon>
    </lineage>
</organism>
<dbReference type="InterPro" id="IPR039852">
    <property type="entry name" value="CAND1/CAND2"/>
</dbReference>
<reference evidence="5" key="1">
    <citation type="journal article" date="2013" name="Genome Res.">
        <title>A second-generation assembly of the Drosophila simulans genome provides new insights into patterns of lineage-specific divergence.</title>
        <authorList>
            <person name="Hu T.T."/>
            <person name="Eisen M.B."/>
            <person name="Thornton K.R."/>
            <person name="Andolfatto P."/>
        </authorList>
    </citation>
    <scope>NUCLEOTIDE SEQUENCE [LARGE SCALE GENOMIC DNA]</scope>
    <source>
        <strain evidence="5">W501</strain>
    </source>
</reference>
<dbReference type="Bgee" id="FBgn0193675">
    <property type="expression patterns" value="Expressed in male reproductive system and 3 other cell types or tissues"/>
</dbReference>
<dbReference type="GO" id="GO:0010265">
    <property type="term" value="P:SCF complex assembly"/>
    <property type="evidence" value="ECO:0007669"/>
    <property type="project" value="InterPro"/>
</dbReference>
<dbReference type="InterPro" id="IPR016024">
    <property type="entry name" value="ARM-type_fold"/>
</dbReference>
<comment type="similarity">
    <text evidence="1">Belongs to the CAND family.</text>
</comment>